<accession>A0A699ZBV5</accession>
<proteinExistence type="predicted"/>
<dbReference type="InterPro" id="IPR013083">
    <property type="entry name" value="Znf_RING/FYVE/PHD"/>
</dbReference>
<name>A0A699ZBV5_HAELA</name>
<dbReference type="Proteomes" id="UP000485058">
    <property type="component" value="Unassembled WGS sequence"/>
</dbReference>
<dbReference type="PANTHER" id="PTHR22996:SF0">
    <property type="entry name" value="RE60872P-RELATED"/>
    <property type="match status" value="1"/>
</dbReference>
<evidence type="ECO:0000313" key="1">
    <source>
        <dbReference type="EMBL" id="GFH16374.1"/>
    </source>
</evidence>
<organism evidence="1 2">
    <name type="scientific">Haematococcus lacustris</name>
    <name type="common">Green alga</name>
    <name type="synonym">Haematococcus pluvialis</name>
    <dbReference type="NCBI Taxonomy" id="44745"/>
    <lineage>
        <taxon>Eukaryota</taxon>
        <taxon>Viridiplantae</taxon>
        <taxon>Chlorophyta</taxon>
        <taxon>core chlorophytes</taxon>
        <taxon>Chlorophyceae</taxon>
        <taxon>CS clade</taxon>
        <taxon>Chlamydomonadales</taxon>
        <taxon>Haematococcaceae</taxon>
        <taxon>Haematococcus</taxon>
    </lineage>
</organism>
<protein>
    <submittedName>
        <fullName evidence="1">ANK_REP_REGION domain-containing protein</fullName>
    </submittedName>
</protein>
<dbReference type="AlphaFoldDB" id="A0A699ZBV5"/>
<comment type="caution">
    <text evidence="1">The sequence shown here is derived from an EMBL/GenBank/DDBJ whole genome shotgun (WGS) entry which is preliminary data.</text>
</comment>
<feature type="non-terminal residue" evidence="1">
    <location>
        <position position="1"/>
    </location>
</feature>
<gene>
    <name evidence="1" type="ORF">HaLaN_12778</name>
</gene>
<dbReference type="EMBL" id="BLLF01000986">
    <property type="protein sequence ID" value="GFH16374.1"/>
    <property type="molecule type" value="Genomic_DNA"/>
</dbReference>
<dbReference type="SUPFAM" id="SSF57850">
    <property type="entry name" value="RING/U-box"/>
    <property type="match status" value="1"/>
</dbReference>
<reference evidence="1 2" key="1">
    <citation type="submission" date="2020-02" db="EMBL/GenBank/DDBJ databases">
        <title>Draft genome sequence of Haematococcus lacustris strain NIES-144.</title>
        <authorList>
            <person name="Morimoto D."/>
            <person name="Nakagawa S."/>
            <person name="Yoshida T."/>
            <person name="Sawayama S."/>
        </authorList>
    </citation>
    <scope>NUCLEOTIDE SEQUENCE [LARGE SCALE GENOMIC DNA]</scope>
    <source>
        <strain evidence="1 2">NIES-144</strain>
    </source>
</reference>
<dbReference type="PANTHER" id="PTHR22996">
    <property type="entry name" value="MAHOGUNIN"/>
    <property type="match status" value="1"/>
</dbReference>
<keyword evidence="2" id="KW-1185">Reference proteome</keyword>
<dbReference type="Gene3D" id="3.30.40.10">
    <property type="entry name" value="Zinc/RING finger domain, C3HC4 (zinc finger)"/>
    <property type="match status" value="1"/>
</dbReference>
<sequence>CAVPPAPPRMVEEKEEDSQKACVICLSAPKTVGLLHGTSVHKCVCGECAKELVVGTTPCPMCRMIVEGVL</sequence>
<dbReference type="GO" id="GO:0061630">
    <property type="term" value="F:ubiquitin protein ligase activity"/>
    <property type="evidence" value="ECO:0007669"/>
    <property type="project" value="UniProtKB-EC"/>
</dbReference>
<dbReference type="Pfam" id="PF13920">
    <property type="entry name" value="zf-C3HC4_3"/>
    <property type="match status" value="1"/>
</dbReference>
<dbReference type="GO" id="GO:0008270">
    <property type="term" value="F:zinc ion binding"/>
    <property type="evidence" value="ECO:0007669"/>
    <property type="project" value="UniProtKB-KW"/>
</dbReference>
<dbReference type="InterPro" id="IPR045194">
    <property type="entry name" value="MGRN1/RNF157-like"/>
</dbReference>
<feature type="non-terminal residue" evidence="1">
    <location>
        <position position="70"/>
    </location>
</feature>
<dbReference type="GO" id="GO:0016567">
    <property type="term" value="P:protein ubiquitination"/>
    <property type="evidence" value="ECO:0007669"/>
    <property type="project" value="TreeGrafter"/>
</dbReference>
<evidence type="ECO:0000313" key="2">
    <source>
        <dbReference type="Proteomes" id="UP000485058"/>
    </source>
</evidence>